<dbReference type="EMBL" id="JAKELO010000002">
    <property type="protein sequence ID" value="MDE4907502.1"/>
    <property type="molecule type" value="Genomic_DNA"/>
</dbReference>
<dbReference type="InterPro" id="IPR024912">
    <property type="entry name" value="SecD_arc"/>
</dbReference>
<feature type="transmembrane region" description="Helical" evidence="9">
    <location>
        <begin position="457"/>
        <end position="479"/>
    </location>
</feature>
<dbReference type="GO" id="GO:0005886">
    <property type="term" value="C:plasma membrane"/>
    <property type="evidence" value="ECO:0007669"/>
    <property type="project" value="UniProtKB-SubCell"/>
</dbReference>
<dbReference type="PANTHER" id="PTHR30081:SF1">
    <property type="entry name" value="PROTEIN TRANSLOCASE SUBUNIT SECD"/>
    <property type="match status" value="1"/>
</dbReference>
<comment type="subunit">
    <text evidence="9">Part of the protein translocation apparatus. Forms a complex with SecF.</text>
</comment>
<comment type="subcellular location">
    <subcellularLocation>
        <location evidence="1 9">Cell membrane</location>
        <topology evidence="1 9">Multi-pass membrane protein</topology>
    </subcellularLocation>
</comment>
<comment type="similarity">
    <text evidence="9">Belongs to the SecD/SecF family. SecD subfamily.</text>
</comment>
<dbReference type="InterPro" id="IPR048634">
    <property type="entry name" value="SecD_SecF_C"/>
</dbReference>
<evidence type="ECO:0000256" key="9">
    <source>
        <dbReference type="HAMAP-Rule" id="MF_01463"/>
    </source>
</evidence>
<dbReference type="GO" id="GO:0065002">
    <property type="term" value="P:intracellular protein transmembrane transport"/>
    <property type="evidence" value="ECO:0007669"/>
    <property type="project" value="UniProtKB-UniRule"/>
</dbReference>
<feature type="domain" description="Protein export membrane protein SecD/SecF C-terminal" evidence="10">
    <location>
        <begin position="316"/>
        <end position="473"/>
    </location>
</feature>
<dbReference type="HAMAP" id="MF_01463_A">
    <property type="entry name" value="SecD_A"/>
    <property type="match status" value="1"/>
</dbReference>
<dbReference type="InterPro" id="IPR022813">
    <property type="entry name" value="SecD/SecF_arch_bac"/>
</dbReference>
<keyword evidence="2 9" id="KW-0813">Transport</keyword>
<evidence type="ECO:0000256" key="7">
    <source>
        <dbReference type="ARBA" id="ARBA00023010"/>
    </source>
</evidence>
<evidence type="ECO:0000313" key="12">
    <source>
        <dbReference type="Proteomes" id="UP001143747"/>
    </source>
</evidence>
<keyword evidence="7 9" id="KW-0811">Translocation</keyword>
<evidence type="ECO:0000313" key="11">
    <source>
        <dbReference type="EMBL" id="MDE4907502.1"/>
    </source>
</evidence>
<dbReference type="Proteomes" id="UP001143747">
    <property type="component" value="Unassembled WGS sequence"/>
</dbReference>
<sequence>MSDDTDSGLINTLKDWRVALMIILVVFSLVSIYVIPPGISNGMTGNLQLGLDLEGGSWIQLSFQSEVIRFETDEDPEVFAARIGDALDAEVFLFEEDRIEIRAPFTREELELVFEENGGSLVTYEKGVSKDTADQIKLILENKVNNLGTKDARINTITGLNGVTQYIRLELAGVDITTAQEIVGAQGKFEIRIQTIGNESEHVLYGDSIKSVSTPTQSPPGSDVWGVGFTLSESGADAFQNAANTYGATSNPDAHEIMMLLDDETVYSASLNPQLAAELKTTPVRELRATTGAGEEGLEDAKKLEIHLRAGALPVDVEIAGSGTVSATLGEHFKVMSVIAGILALMAVAFTVYYWYREPAIVIPMIGTTVVEVIILLGIAVYIQQLDLASIAGLIAVLGTGIDQLVVITDEVIFEGRVPSQNLYLKRFNRALGIIMVAACTTIIAMLPLAVMDLANLRGFAIITILGVLIGVIITRPAYGKIIMAILSKKPGDH</sequence>
<evidence type="ECO:0000256" key="6">
    <source>
        <dbReference type="ARBA" id="ARBA00022989"/>
    </source>
</evidence>
<evidence type="ECO:0000256" key="3">
    <source>
        <dbReference type="ARBA" id="ARBA00022475"/>
    </source>
</evidence>
<feature type="transmembrane region" description="Helical" evidence="9">
    <location>
        <begin position="431"/>
        <end position="451"/>
    </location>
</feature>
<feature type="transmembrane region" description="Helical" evidence="9">
    <location>
        <begin position="335"/>
        <end position="356"/>
    </location>
</feature>
<dbReference type="RefSeq" id="WP_274924152.1">
    <property type="nucleotide sequence ID" value="NZ_JAKELO010000002.1"/>
</dbReference>
<keyword evidence="12" id="KW-1185">Reference proteome</keyword>
<organism evidence="11 12">
    <name type="scientific">Methanogenium marinum</name>
    <dbReference type="NCBI Taxonomy" id="348610"/>
    <lineage>
        <taxon>Archaea</taxon>
        <taxon>Methanobacteriati</taxon>
        <taxon>Methanobacteriota</taxon>
        <taxon>Stenosarchaea group</taxon>
        <taxon>Methanomicrobia</taxon>
        <taxon>Methanomicrobiales</taxon>
        <taxon>Methanomicrobiaceae</taxon>
        <taxon>Methanogenium</taxon>
    </lineage>
</organism>
<evidence type="ECO:0000256" key="1">
    <source>
        <dbReference type="ARBA" id="ARBA00004651"/>
    </source>
</evidence>
<gene>
    <name evidence="9" type="primary">secD</name>
    <name evidence="11" type="ORF">L0665_02565</name>
</gene>
<keyword evidence="3 9" id="KW-1003">Cell membrane</keyword>
<dbReference type="Gene3D" id="1.20.1640.10">
    <property type="entry name" value="Multidrug efflux transporter AcrB transmembrane domain"/>
    <property type="match status" value="1"/>
</dbReference>
<dbReference type="GO" id="GO:0006605">
    <property type="term" value="P:protein targeting"/>
    <property type="evidence" value="ECO:0007669"/>
    <property type="project" value="UniProtKB-UniRule"/>
</dbReference>
<dbReference type="SUPFAM" id="SSF82866">
    <property type="entry name" value="Multidrug efflux transporter AcrB transmembrane domain"/>
    <property type="match status" value="1"/>
</dbReference>
<name>A0A9Q4KRT3_9EURY</name>
<accession>A0A9Q4KRT3</accession>
<evidence type="ECO:0000256" key="4">
    <source>
        <dbReference type="ARBA" id="ARBA00022692"/>
    </source>
</evidence>
<comment type="function">
    <text evidence="9">Involved in protein export.</text>
</comment>
<keyword evidence="8 9" id="KW-0472">Membrane</keyword>
<evidence type="ECO:0000256" key="5">
    <source>
        <dbReference type="ARBA" id="ARBA00022927"/>
    </source>
</evidence>
<protein>
    <recommendedName>
        <fullName evidence="9">Protein-export membrane protein SecD</fullName>
    </recommendedName>
</protein>
<dbReference type="NCBIfam" id="NF006217">
    <property type="entry name" value="PRK08343.1-3"/>
    <property type="match status" value="1"/>
</dbReference>
<evidence type="ECO:0000259" key="10">
    <source>
        <dbReference type="Pfam" id="PF02355"/>
    </source>
</evidence>
<evidence type="ECO:0000256" key="8">
    <source>
        <dbReference type="ARBA" id="ARBA00023136"/>
    </source>
</evidence>
<keyword evidence="6 9" id="KW-1133">Transmembrane helix</keyword>
<dbReference type="Gene3D" id="3.30.70.3220">
    <property type="match status" value="1"/>
</dbReference>
<comment type="caution">
    <text evidence="11">The sequence shown here is derived from an EMBL/GenBank/DDBJ whole genome shotgun (WGS) entry which is preliminary data.</text>
</comment>
<keyword evidence="5 9" id="KW-0653">Protein transport</keyword>
<comment type="caution">
    <text evidence="9">Lacks conserved residue(s) required for the propagation of feature annotation.</text>
</comment>
<dbReference type="PANTHER" id="PTHR30081">
    <property type="entry name" value="PROTEIN-EXPORT MEMBRANE PROTEIN SEC"/>
    <property type="match status" value="1"/>
</dbReference>
<dbReference type="Pfam" id="PF02355">
    <property type="entry name" value="SecD_SecF_C"/>
    <property type="match status" value="1"/>
</dbReference>
<evidence type="ECO:0000256" key="2">
    <source>
        <dbReference type="ARBA" id="ARBA00022448"/>
    </source>
</evidence>
<reference evidence="11" key="1">
    <citation type="submission" date="2022-01" db="EMBL/GenBank/DDBJ databases">
        <title>Draft genome of Methanogenium marinum DSM 15558.</title>
        <authorList>
            <person name="Chen S.-C."/>
            <person name="You Y.-T."/>
        </authorList>
    </citation>
    <scope>NUCLEOTIDE SEQUENCE</scope>
    <source>
        <strain evidence="11">DSM 15558</strain>
    </source>
</reference>
<proteinExistence type="inferred from homology"/>
<keyword evidence="4 9" id="KW-0812">Transmembrane</keyword>
<dbReference type="AlphaFoldDB" id="A0A9Q4KRT3"/>
<feature type="transmembrane region" description="Helical" evidence="9">
    <location>
        <begin position="362"/>
        <end position="383"/>
    </location>
</feature>
<feature type="transmembrane region" description="Helical" evidence="9">
    <location>
        <begin position="16"/>
        <end position="35"/>
    </location>
</feature>